<keyword evidence="3 5" id="KW-0521">NADP</keyword>
<reference evidence="7" key="1">
    <citation type="submission" date="2021-02" db="EMBL/GenBank/DDBJ databases">
        <title>Sulfurospirillum tamanensis sp. nov.</title>
        <authorList>
            <person name="Frolova A."/>
            <person name="Merkel A."/>
            <person name="Slobodkin A."/>
        </authorList>
    </citation>
    <scope>NUCLEOTIDE SEQUENCE</scope>
    <source>
        <strain evidence="7">T05b</strain>
    </source>
</reference>
<comment type="caution">
    <text evidence="7">The sequence shown here is derived from an EMBL/GenBank/DDBJ whole genome shotgun (WGS) entry which is preliminary data.</text>
</comment>
<gene>
    <name evidence="5" type="primary">argC</name>
    <name evidence="7" type="ORF">JWV37_01310</name>
</gene>
<comment type="function">
    <text evidence="5">Catalyzes the NADPH-dependent reduction of N-acetyl-5-glutamyl phosphate to yield N-acetyl-L-glutamate 5-semialdehyde.</text>
</comment>
<evidence type="ECO:0000256" key="3">
    <source>
        <dbReference type="ARBA" id="ARBA00022857"/>
    </source>
</evidence>
<keyword evidence="1 5" id="KW-0055">Arginine biosynthesis</keyword>
<evidence type="ECO:0000256" key="2">
    <source>
        <dbReference type="ARBA" id="ARBA00022605"/>
    </source>
</evidence>
<dbReference type="PANTHER" id="PTHR32338:SF10">
    <property type="entry name" value="N-ACETYL-GAMMA-GLUTAMYL-PHOSPHATE REDUCTASE, CHLOROPLASTIC-RELATED"/>
    <property type="match status" value="1"/>
</dbReference>
<dbReference type="InterPro" id="IPR000706">
    <property type="entry name" value="AGPR_type-1"/>
</dbReference>
<organism evidence="7 8">
    <name type="scientific">Sulfurospirillum tamanense</name>
    <dbReference type="NCBI Taxonomy" id="2813362"/>
    <lineage>
        <taxon>Bacteria</taxon>
        <taxon>Pseudomonadati</taxon>
        <taxon>Campylobacterota</taxon>
        <taxon>Epsilonproteobacteria</taxon>
        <taxon>Campylobacterales</taxon>
        <taxon>Sulfurospirillaceae</taxon>
        <taxon>Sulfurospirillum</taxon>
    </lineage>
</organism>
<dbReference type="EC" id="1.2.1.38" evidence="5"/>
<dbReference type="Proteomes" id="UP000703590">
    <property type="component" value="Unassembled WGS sequence"/>
</dbReference>
<dbReference type="NCBIfam" id="TIGR01850">
    <property type="entry name" value="argC"/>
    <property type="match status" value="1"/>
</dbReference>
<feature type="active site" evidence="5">
    <location>
        <position position="150"/>
    </location>
</feature>
<dbReference type="CDD" id="cd17895">
    <property type="entry name" value="AGPR_1_N"/>
    <property type="match status" value="1"/>
</dbReference>
<dbReference type="SMART" id="SM00859">
    <property type="entry name" value="Semialdhyde_dh"/>
    <property type="match status" value="1"/>
</dbReference>
<evidence type="ECO:0000313" key="7">
    <source>
        <dbReference type="EMBL" id="MBN2963407.1"/>
    </source>
</evidence>
<dbReference type="SUPFAM" id="SSF51735">
    <property type="entry name" value="NAD(P)-binding Rossmann-fold domains"/>
    <property type="match status" value="1"/>
</dbReference>
<dbReference type="EMBL" id="JAFHKK010000002">
    <property type="protein sequence ID" value="MBN2963407.1"/>
    <property type="molecule type" value="Genomic_DNA"/>
</dbReference>
<dbReference type="HAMAP" id="MF_00150">
    <property type="entry name" value="ArgC_type1"/>
    <property type="match status" value="1"/>
</dbReference>
<keyword evidence="8" id="KW-1185">Reference proteome</keyword>
<dbReference type="InterPro" id="IPR058924">
    <property type="entry name" value="AGPR_dimerisation_dom"/>
</dbReference>
<comment type="catalytic activity">
    <reaction evidence="5">
        <text>N-acetyl-L-glutamate 5-semialdehyde + phosphate + NADP(+) = N-acetyl-L-glutamyl 5-phosphate + NADPH + H(+)</text>
        <dbReference type="Rhea" id="RHEA:21588"/>
        <dbReference type="ChEBI" id="CHEBI:15378"/>
        <dbReference type="ChEBI" id="CHEBI:29123"/>
        <dbReference type="ChEBI" id="CHEBI:43474"/>
        <dbReference type="ChEBI" id="CHEBI:57783"/>
        <dbReference type="ChEBI" id="CHEBI:57936"/>
        <dbReference type="ChEBI" id="CHEBI:58349"/>
        <dbReference type="EC" id="1.2.1.38"/>
    </reaction>
</comment>
<comment type="subcellular location">
    <subcellularLocation>
        <location evidence="5">Cytoplasm</location>
    </subcellularLocation>
</comment>
<dbReference type="InterPro" id="IPR036291">
    <property type="entry name" value="NAD(P)-bd_dom_sf"/>
</dbReference>
<evidence type="ECO:0000256" key="1">
    <source>
        <dbReference type="ARBA" id="ARBA00022571"/>
    </source>
</evidence>
<evidence type="ECO:0000256" key="5">
    <source>
        <dbReference type="HAMAP-Rule" id="MF_00150"/>
    </source>
</evidence>
<dbReference type="CDD" id="cd23934">
    <property type="entry name" value="AGPR_1_C"/>
    <property type="match status" value="1"/>
</dbReference>
<evidence type="ECO:0000313" key="8">
    <source>
        <dbReference type="Proteomes" id="UP000703590"/>
    </source>
</evidence>
<dbReference type="InterPro" id="IPR000534">
    <property type="entry name" value="Semialdehyde_DH_NAD-bd"/>
</dbReference>
<evidence type="ECO:0000259" key="6">
    <source>
        <dbReference type="SMART" id="SM00859"/>
    </source>
</evidence>
<comment type="pathway">
    <text evidence="5">Amino-acid biosynthesis; L-arginine biosynthesis; N(2)-acetyl-L-ornithine from L-glutamate: step 3/4.</text>
</comment>
<evidence type="ECO:0000256" key="4">
    <source>
        <dbReference type="ARBA" id="ARBA00023002"/>
    </source>
</evidence>
<dbReference type="PANTHER" id="PTHR32338">
    <property type="entry name" value="N-ACETYL-GAMMA-GLUTAMYL-PHOSPHATE REDUCTASE, CHLOROPLASTIC-RELATED-RELATED"/>
    <property type="match status" value="1"/>
</dbReference>
<comment type="similarity">
    <text evidence="5">Belongs to the NAGSA dehydrogenase family. Type 1 subfamily.</text>
</comment>
<proteinExistence type="inferred from homology"/>
<sequence length="338" mass="37002">MAEKINVAVIGASGYTGLELLKILTVHPMFHITYVGTSEGGEDVVKMHPSLLNVAKGKAQKSEASQIAKVADLAFLALPHQASMGFAKVLLVHGVKVVDLSADYRLSQEVYEAHYCPHEDPENIPKAAYGLPELHREAIKSAQLVANPGCYPAASLLALVPFLPYMRADAPVFIDAKSGISGAGKKPNPLTQFVNINENMMAYNPFSHRHEPEIKEQLFLRNNQPKQVFFVPQLIPITRGMLVNAYVQLKENIDPVAVLEAFYANEPFVRVRKEPVTLKATAGSHFCDIFAKEKESVLFLSSSIDNLLRGASSQAVVNANIMCGLDEYMGIPTLSYVP</sequence>
<dbReference type="Pfam" id="PF01118">
    <property type="entry name" value="Semialdhyde_dh"/>
    <property type="match status" value="1"/>
</dbReference>
<feature type="domain" description="Semialdehyde dehydrogenase NAD-binding" evidence="6">
    <location>
        <begin position="6"/>
        <end position="142"/>
    </location>
</feature>
<dbReference type="SUPFAM" id="SSF55347">
    <property type="entry name" value="Glyceraldehyde-3-phosphate dehydrogenase-like, C-terminal domain"/>
    <property type="match status" value="1"/>
</dbReference>
<dbReference type="Gene3D" id="3.30.360.10">
    <property type="entry name" value="Dihydrodipicolinate Reductase, domain 2"/>
    <property type="match status" value="1"/>
</dbReference>
<dbReference type="Pfam" id="PF22698">
    <property type="entry name" value="Semialdhyde_dhC_1"/>
    <property type="match status" value="1"/>
</dbReference>
<dbReference type="Gene3D" id="3.40.50.720">
    <property type="entry name" value="NAD(P)-binding Rossmann-like Domain"/>
    <property type="match status" value="1"/>
</dbReference>
<reference evidence="7" key="2">
    <citation type="submission" date="2021-02" db="EMBL/GenBank/DDBJ databases">
        <authorList>
            <person name="Merkel A.Y."/>
        </authorList>
    </citation>
    <scope>NUCLEOTIDE SEQUENCE</scope>
    <source>
        <strain evidence="7">T05b</strain>
    </source>
</reference>
<keyword evidence="2 5" id="KW-0028">Amino-acid biosynthesis</keyword>
<accession>A0ABS2WPB9</accession>
<dbReference type="GO" id="GO:0003942">
    <property type="term" value="F:N-acetyl-gamma-glutamyl-phosphate reductase activity"/>
    <property type="evidence" value="ECO:0007669"/>
    <property type="project" value="UniProtKB-EC"/>
</dbReference>
<dbReference type="RefSeq" id="WP_205457847.1">
    <property type="nucleotide sequence ID" value="NZ_JAFHKK010000002.1"/>
</dbReference>
<keyword evidence="5" id="KW-0963">Cytoplasm</keyword>
<protein>
    <recommendedName>
        <fullName evidence="5">N-acetyl-gamma-glutamyl-phosphate reductase</fullName>
        <shortName evidence="5">AGPR</shortName>
        <ecNumber evidence="5">1.2.1.38</ecNumber>
    </recommendedName>
    <alternativeName>
        <fullName evidence="5">N-acetyl-glutamate semialdehyde dehydrogenase</fullName>
        <shortName evidence="5">NAGSA dehydrogenase</shortName>
    </alternativeName>
</protein>
<keyword evidence="4 5" id="KW-0560">Oxidoreductase</keyword>
<name>A0ABS2WPB9_9BACT</name>
<dbReference type="InterPro" id="IPR050085">
    <property type="entry name" value="AGPR"/>
</dbReference>